<dbReference type="Gene3D" id="3.30.750.24">
    <property type="entry name" value="STAS domain"/>
    <property type="match status" value="1"/>
</dbReference>
<sequence>MKHHPNFMFTTRLFPFIAWWPNVNRGTLRVDLLAGIACALIALPQGIAFAAIAGMPIQYGLYTGMAPAIIAALFGSSWHLVSGPTTAASIVMLSMLGVLAEPGSMDYVGLALTLTFMVGMIQFILGVVGAGVFVNFISPSVVVGFTAGAALLIAVNQVGHFFGLVLPRSIHSYETAHAMLLRLPDIDPAVTAVGILTVITGLLCKRFLPWIPYIIPAMLVGALVALGLGHWPGMNALQIPMAGALPSSLPPLSTPSFSLDTIRQLAPAALAMTLFALTEAASIGRSLAARSGQNLDGNQEFIGQGLSNIVGSFFSAYIATGSFNRSAANYAAGARTPMAAIFAGLFLIVLVILAAPLGMYLPKAAMAGVLFLVAADLVDMHHIRGIIRISRSETAVLAITFACTLIFGLEFAILAGIVLSLIVYLARTSHPPVTSRIPDPNDPHRILVANTKLPECPQLKLVHIEGSLFFGGVHHVRESLRLIERDSPCHGHLAIIATEINFIDAAGAEMLAQEAKARQQQAGALYLIQPKSGLMHPLQKSGYSKLIGEGNFFSSKQKAIEAMVSRLDPTICATCTRRIFLECGSL</sequence>
<dbReference type="Pfam" id="PF01740">
    <property type="entry name" value="STAS"/>
    <property type="match status" value="1"/>
</dbReference>
<evidence type="ECO:0000256" key="3">
    <source>
        <dbReference type="ARBA" id="ARBA00022989"/>
    </source>
</evidence>
<dbReference type="AlphaFoldDB" id="A0A450VWX9"/>
<feature type="transmembrane region" description="Helical" evidence="5">
    <location>
        <begin position="186"/>
        <end position="204"/>
    </location>
</feature>
<dbReference type="InterPro" id="IPR011547">
    <property type="entry name" value="SLC26A/SulP_dom"/>
</dbReference>
<evidence type="ECO:0000313" key="7">
    <source>
        <dbReference type="EMBL" id="VFK09318.1"/>
    </source>
</evidence>
<dbReference type="InterPro" id="IPR036513">
    <property type="entry name" value="STAS_dom_sf"/>
</dbReference>
<dbReference type="InterPro" id="IPR001902">
    <property type="entry name" value="SLC26A/SulP_fam"/>
</dbReference>
<dbReference type="PROSITE" id="PS50801">
    <property type="entry name" value="STAS"/>
    <property type="match status" value="1"/>
</dbReference>
<evidence type="ECO:0000256" key="4">
    <source>
        <dbReference type="ARBA" id="ARBA00023136"/>
    </source>
</evidence>
<evidence type="ECO:0000256" key="1">
    <source>
        <dbReference type="ARBA" id="ARBA00004141"/>
    </source>
</evidence>
<dbReference type="SUPFAM" id="SSF52091">
    <property type="entry name" value="SpoIIaa-like"/>
    <property type="match status" value="1"/>
</dbReference>
<dbReference type="CDD" id="cd07042">
    <property type="entry name" value="STAS_SulP_like_sulfate_transporter"/>
    <property type="match status" value="1"/>
</dbReference>
<feature type="transmembrane region" description="Helical" evidence="5">
    <location>
        <begin position="81"/>
        <end position="100"/>
    </location>
</feature>
<proteinExistence type="predicted"/>
<dbReference type="Pfam" id="PF00916">
    <property type="entry name" value="Sulfate_transp"/>
    <property type="match status" value="1"/>
</dbReference>
<evidence type="ECO:0000256" key="2">
    <source>
        <dbReference type="ARBA" id="ARBA00022692"/>
    </source>
</evidence>
<evidence type="ECO:0000259" key="6">
    <source>
        <dbReference type="PROSITE" id="PS50801"/>
    </source>
</evidence>
<dbReference type="EMBL" id="CAADFK010000007">
    <property type="protein sequence ID" value="VFK09318.1"/>
    <property type="molecule type" value="Genomic_DNA"/>
</dbReference>
<evidence type="ECO:0000256" key="5">
    <source>
        <dbReference type="SAM" id="Phobius"/>
    </source>
</evidence>
<keyword evidence="3 5" id="KW-1133">Transmembrane helix</keyword>
<feature type="transmembrane region" description="Helical" evidence="5">
    <location>
        <begin position="395"/>
        <end position="426"/>
    </location>
</feature>
<feature type="transmembrane region" description="Helical" evidence="5">
    <location>
        <begin position="339"/>
        <end position="358"/>
    </location>
</feature>
<organism evidence="7">
    <name type="scientific">Candidatus Kentrum sp. LPFa</name>
    <dbReference type="NCBI Taxonomy" id="2126335"/>
    <lineage>
        <taxon>Bacteria</taxon>
        <taxon>Pseudomonadati</taxon>
        <taxon>Pseudomonadota</taxon>
        <taxon>Gammaproteobacteria</taxon>
        <taxon>Candidatus Kentrum</taxon>
    </lineage>
</organism>
<dbReference type="GO" id="GO:0016020">
    <property type="term" value="C:membrane"/>
    <property type="evidence" value="ECO:0007669"/>
    <property type="project" value="UniProtKB-SubCell"/>
</dbReference>
<feature type="transmembrane region" description="Helical" evidence="5">
    <location>
        <begin position="143"/>
        <end position="166"/>
    </location>
</feature>
<dbReference type="PANTHER" id="PTHR11814">
    <property type="entry name" value="SULFATE TRANSPORTER"/>
    <property type="match status" value="1"/>
</dbReference>
<protein>
    <submittedName>
        <fullName evidence="7">Sulfate permease, SulP family</fullName>
    </submittedName>
</protein>
<feature type="transmembrane region" description="Helical" evidence="5">
    <location>
        <begin position="107"/>
        <end position="137"/>
    </location>
</feature>
<comment type="subcellular location">
    <subcellularLocation>
        <location evidence="1">Membrane</location>
        <topology evidence="1">Multi-pass membrane protein</topology>
    </subcellularLocation>
</comment>
<feature type="transmembrane region" description="Helical" evidence="5">
    <location>
        <begin position="59"/>
        <end position="75"/>
    </location>
</feature>
<feature type="transmembrane region" description="Helical" evidence="5">
    <location>
        <begin position="210"/>
        <end position="231"/>
    </location>
</feature>
<feature type="domain" description="STAS" evidence="6">
    <location>
        <begin position="449"/>
        <end position="563"/>
    </location>
</feature>
<gene>
    <name evidence="7" type="ORF">BECKLPF1236B_GA0070989_100727</name>
</gene>
<reference evidence="7" key="1">
    <citation type="submission" date="2019-02" db="EMBL/GenBank/DDBJ databases">
        <authorList>
            <person name="Gruber-Vodicka R. H."/>
            <person name="Seah K. B. B."/>
        </authorList>
    </citation>
    <scope>NUCLEOTIDE SEQUENCE</scope>
    <source>
        <strain evidence="7">BECK_S313</strain>
    </source>
</reference>
<dbReference type="InterPro" id="IPR002645">
    <property type="entry name" value="STAS_dom"/>
</dbReference>
<keyword evidence="4 5" id="KW-0472">Membrane</keyword>
<keyword evidence="2 5" id="KW-0812">Transmembrane</keyword>
<accession>A0A450VWX9</accession>
<feature type="transmembrane region" description="Helical" evidence="5">
    <location>
        <begin position="32"/>
        <end position="52"/>
    </location>
</feature>
<dbReference type="GO" id="GO:0055085">
    <property type="term" value="P:transmembrane transport"/>
    <property type="evidence" value="ECO:0007669"/>
    <property type="project" value="InterPro"/>
</dbReference>
<name>A0A450VWX9_9GAMM</name>